<evidence type="ECO:0000313" key="2">
    <source>
        <dbReference type="Proteomes" id="UP001597425"/>
    </source>
</evidence>
<keyword evidence="2" id="KW-1185">Reference proteome</keyword>
<dbReference type="EMBL" id="JBHUJD010000007">
    <property type="protein sequence ID" value="MFD2310209.1"/>
    <property type="molecule type" value="Genomic_DNA"/>
</dbReference>
<dbReference type="Proteomes" id="UP001597425">
    <property type="component" value="Unassembled WGS sequence"/>
</dbReference>
<gene>
    <name evidence="1" type="ORF">ACFSKX_07230</name>
</gene>
<evidence type="ECO:0008006" key="3">
    <source>
        <dbReference type="Google" id="ProtNLM"/>
    </source>
</evidence>
<sequence>MNQGVLEINDCGLRVFDGADEVLDSPGVAVIEPRQILVGTAALMRARSHPTQANHQFWRRLSLESLKSENARCRHHADLAYCHLQEVADHCDLPAEVALAVPGNFTREQLALLLGIVNESPINAVGLVDAATACIAHSAPRGVHLHIELQRHQTLISRVAVHEQAVLDIAETVADAGLQNFQDAWARVFTDAFIMQCRFDPLHSADAEQQLYDMMPQWVSRAMRQGEVQAELDDRTAKIGLRQLQDACAPILSRVRAMIDNLAESGGVVFVSHRWAEIPGGAQLAERIHLLPHNCVAQSVAKRWQEVHSDSAALRLVNALSAAPANEVAVQVNSAAEAAATHLLYGHRALAAQQPLFVSWKEGRFAVTPTPPNHPAATITNHAGKLALRVDAGTRLMLNGREIAAPVNLSAGDRIGVPDAEEVITAISVEHYGA</sequence>
<organism evidence="1 2">
    <name type="scientific">Microbulbifer halophilus</name>
    <dbReference type="NCBI Taxonomy" id="453963"/>
    <lineage>
        <taxon>Bacteria</taxon>
        <taxon>Pseudomonadati</taxon>
        <taxon>Pseudomonadota</taxon>
        <taxon>Gammaproteobacteria</taxon>
        <taxon>Cellvibrionales</taxon>
        <taxon>Microbulbiferaceae</taxon>
        <taxon>Microbulbifer</taxon>
    </lineage>
</organism>
<accession>A0ABW5EA02</accession>
<comment type="caution">
    <text evidence="1">The sequence shown here is derived from an EMBL/GenBank/DDBJ whole genome shotgun (WGS) entry which is preliminary data.</text>
</comment>
<reference evidence="2" key="1">
    <citation type="journal article" date="2019" name="Int. J. Syst. Evol. Microbiol.">
        <title>The Global Catalogue of Microorganisms (GCM) 10K type strain sequencing project: providing services to taxonomists for standard genome sequencing and annotation.</title>
        <authorList>
            <consortium name="The Broad Institute Genomics Platform"/>
            <consortium name="The Broad Institute Genome Sequencing Center for Infectious Disease"/>
            <person name="Wu L."/>
            <person name="Ma J."/>
        </authorList>
    </citation>
    <scope>NUCLEOTIDE SEQUENCE [LARGE SCALE GENOMIC DNA]</scope>
    <source>
        <strain evidence="2">KCTC 12848</strain>
    </source>
</reference>
<evidence type="ECO:0000313" key="1">
    <source>
        <dbReference type="EMBL" id="MFD2310209.1"/>
    </source>
</evidence>
<dbReference type="RefSeq" id="WP_265721482.1">
    <property type="nucleotide sequence ID" value="NZ_JAPIVK010000011.1"/>
</dbReference>
<proteinExistence type="predicted"/>
<protein>
    <recommendedName>
        <fullName evidence="3">FHA domain-containing protein</fullName>
    </recommendedName>
</protein>
<name>A0ABW5EA02_9GAMM</name>